<protein>
    <submittedName>
        <fullName evidence="1">Uncharacterized protein</fullName>
    </submittedName>
</protein>
<feature type="non-terminal residue" evidence="1">
    <location>
        <position position="1"/>
    </location>
</feature>
<organism evidence="1 2">
    <name type="scientific">Datura stramonium</name>
    <name type="common">Jimsonweed</name>
    <name type="synonym">Common thornapple</name>
    <dbReference type="NCBI Taxonomy" id="4076"/>
    <lineage>
        <taxon>Eukaryota</taxon>
        <taxon>Viridiplantae</taxon>
        <taxon>Streptophyta</taxon>
        <taxon>Embryophyta</taxon>
        <taxon>Tracheophyta</taxon>
        <taxon>Spermatophyta</taxon>
        <taxon>Magnoliopsida</taxon>
        <taxon>eudicotyledons</taxon>
        <taxon>Gunneridae</taxon>
        <taxon>Pentapetalae</taxon>
        <taxon>asterids</taxon>
        <taxon>lamiids</taxon>
        <taxon>Solanales</taxon>
        <taxon>Solanaceae</taxon>
        <taxon>Solanoideae</taxon>
        <taxon>Datureae</taxon>
        <taxon>Datura</taxon>
    </lineage>
</organism>
<accession>A0ABS8TLC3</accession>
<proteinExistence type="predicted"/>
<dbReference type="EMBL" id="JACEIK010001815">
    <property type="protein sequence ID" value="MCD7472340.1"/>
    <property type="molecule type" value="Genomic_DNA"/>
</dbReference>
<name>A0ABS8TLC3_DATST</name>
<evidence type="ECO:0000313" key="2">
    <source>
        <dbReference type="Proteomes" id="UP000823775"/>
    </source>
</evidence>
<reference evidence="1 2" key="1">
    <citation type="journal article" date="2021" name="BMC Genomics">
        <title>Datura genome reveals duplications of psychoactive alkaloid biosynthetic genes and high mutation rate following tissue culture.</title>
        <authorList>
            <person name="Rajewski A."/>
            <person name="Carter-House D."/>
            <person name="Stajich J."/>
            <person name="Litt A."/>
        </authorList>
    </citation>
    <scope>NUCLEOTIDE SEQUENCE [LARGE SCALE GENOMIC DNA]</scope>
    <source>
        <strain evidence="1">AR-01</strain>
    </source>
</reference>
<evidence type="ECO:0000313" key="1">
    <source>
        <dbReference type="EMBL" id="MCD7472340.1"/>
    </source>
</evidence>
<dbReference type="Proteomes" id="UP000823775">
    <property type="component" value="Unassembled WGS sequence"/>
</dbReference>
<keyword evidence="2" id="KW-1185">Reference proteome</keyword>
<sequence length="91" mass="10837">RLQTPLEHLFMFVVGGELIPKYLGDGPKLVFRVDDLSPSIFFIDASRYKKVYVWNLLLMLEFMIRPQFRVINSYVPPMKKFESQHLRPTYN</sequence>
<comment type="caution">
    <text evidence="1">The sequence shown here is derived from an EMBL/GenBank/DDBJ whole genome shotgun (WGS) entry which is preliminary data.</text>
</comment>
<gene>
    <name evidence="1" type="ORF">HAX54_013491</name>
</gene>